<evidence type="ECO:0000313" key="1">
    <source>
        <dbReference type="EMBL" id="EQA46907.1"/>
    </source>
</evidence>
<dbReference type="Proteomes" id="UP000015454">
    <property type="component" value="Unassembled WGS sequence"/>
</dbReference>
<dbReference type="STRING" id="1049789.LEP1GSC050_0717"/>
<dbReference type="AlphaFoldDB" id="T0FH08"/>
<reference evidence="1" key="1">
    <citation type="submission" date="2013-05" db="EMBL/GenBank/DDBJ databases">
        <authorList>
            <person name="Harkins D.M."/>
            <person name="Durkin A.S."/>
            <person name="Brinkac L.M."/>
            <person name="Haft D.H."/>
            <person name="Selengut J.D."/>
            <person name="Sanka R."/>
            <person name="DePew J."/>
            <person name="Purushe J."/>
            <person name="Hartskeerl R.A."/>
            <person name="Ahmed A."/>
            <person name="van der Linden H."/>
            <person name="Goris M.G.A."/>
            <person name="Vinetz J.M."/>
            <person name="Sutton G.G."/>
            <person name="Nierman W.C."/>
            <person name="Fouts D.E."/>
        </authorList>
    </citation>
    <scope>NUCLEOTIDE SEQUENCE [LARGE SCALE GENOMIC DNA]</scope>
    <source>
        <strain evidence="1">5399</strain>
    </source>
</reference>
<protein>
    <submittedName>
        <fullName evidence="1">Uncharacterized protein</fullName>
    </submittedName>
</protein>
<proteinExistence type="predicted"/>
<comment type="caution">
    <text evidence="1">The sequence shown here is derived from an EMBL/GenBank/DDBJ whole genome shotgun (WGS) entry which is preliminary data.</text>
</comment>
<gene>
    <name evidence="1" type="ORF">LEP1GSC050_0717</name>
</gene>
<sequence length="54" mass="6456">MRRKLINLKCLHPFNAKTHKLYCYILSSIRRFKRPVRIFDNIKYLKEGSADVGC</sequence>
<name>T0FH08_9LEPT</name>
<evidence type="ECO:0000313" key="2">
    <source>
        <dbReference type="Proteomes" id="UP000015454"/>
    </source>
</evidence>
<dbReference type="EMBL" id="AHMO02000004">
    <property type="protein sequence ID" value="EQA46907.1"/>
    <property type="molecule type" value="Genomic_DNA"/>
</dbReference>
<organism evidence="1 2">
    <name type="scientific">Leptospira broomii serovar Hurstbridge str. 5399</name>
    <dbReference type="NCBI Taxonomy" id="1049789"/>
    <lineage>
        <taxon>Bacteria</taxon>
        <taxon>Pseudomonadati</taxon>
        <taxon>Spirochaetota</taxon>
        <taxon>Spirochaetia</taxon>
        <taxon>Leptospirales</taxon>
        <taxon>Leptospiraceae</taxon>
        <taxon>Leptospira</taxon>
    </lineage>
</organism>
<accession>T0FH08</accession>
<keyword evidence="2" id="KW-1185">Reference proteome</keyword>